<dbReference type="InterPro" id="IPR011990">
    <property type="entry name" value="TPR-like_helical_dom_sf"/>
</dbReference>
<feature type="domain" description="Guanylate cyclase" evidence="1">
    <location>
        <begin position="9"/>
        <end position="122"/>
    </location>
</feature>
<dbReference type="AlphaFoldDB" id="A0A537IKM8"/>
<accession>A0A537IKM8</accession>
<gene>
    <name evidence="2" type="ORF">E6H05_11875</name>
</gene>
<dbReference type="Gene3D" id="1.25.40.10">
    <property type="entry name" value="Tetratricopeptide repeat domain"/>
    <property type="match status" value="1"/>
</dbReference>
<dbReference type="SUPFAM" id="SSF55073">
    <property type="entry name" value="Nucleotide cyclase"/>
    <property type="match status" value="1"/>
</dbReference>
<dbReference type="Pfam" id="PF25872">
    <property type="entry name" value="HTH_77"/>
    <property type="match status" value="1"/>
</dbReference>
<proteinExistence type="predicted"/>
<reference evidence="2 3" key="1">
    <citation type="journal article" date="2019" name="Nat. Microbiol.">
        <title>Mediterranean grassland soil C-N compound turnover is dependent on rainfall and depth, and is mediated by genomically divergent microorganisms.</title>
        <authorList>
            <person name="Diamond S."/>
            <person name="Andeer P.F."/>
            <person name="Li Z."/>
            <person name="Crits-Christoph A."/>
            <person name="Burstein D."/>
            <person name="Anantharaman K."/>
            <person name="Lane K.R."/>
            <person name="Thomas B.C."/>
            <person name="Pan C."/>
            <person name="Northen T.R."/>
            <person name="Banfield J.F."/>
        </authorList>
    </citation>
    <scope>NUCLEOTIDE SEQUENCE [LARGE SCALE GENOMIC DNA]</scope>
    <source>
        <strain evidence="2">NP_8</strain>
    </source>
</reference>
<dbReference type="GO" id="GO:0035556">
    <property type="term" value="P:intracellular signal transduction"/>
    <property type="evidence" value="ECO:0007669"/>
    <property type="project" value="InterPro"/>
</dbReference>
<dbReference type="GO" id="GO:0004016">
    <property type="term" value="F:adenylate cyclase activity"/>
    <property type="evidence" value="ECO:0007669"/>
    <property type="project" value="UniProtKB-ARBA"/>
</dbReference>
<dbReference type="Gene3D" id="3.30.70.1230">
    <property type="entry name" value="Nucleotide cyclase"/>
    <property type="match status" value="1"/>
</dbReference>
<evidence type="ECO:0000313" key="2">
    <source>
        <dbReference type="EMBL" id="TMI71863.1"/>
    </source>
</evidence>
<name>A0A537IKM8_9BACT</name>
<dbReference type="SMART" id="SM00028">
    <property type="entry name" value="TPR"/>
    <property type="match status" value="6"/>
</dbReference>
<dbReference type="Pfam" id="PF13424">
    <property type="entry name" value="TPR_12"/>
    <property type="match status" value="2"/>
</dbReference>
<evidence type="ECO:0000259" key="1">
    <source>
        <dbReference type="PROSITE" id="PS50125"/>
    </source>
</evidence>
<dbReference type="GO" id="GO:0009190">
    <property type="term" value="P:cyclic nucleotide biosynthetic process"/>
    <property type="evidence" value="ECO:0007669"/>
    <property type="project" value="InterPro"/>
</dbReference>
<dbReference type="Pfam" id="PF00211">
    <property type="entry name" value="Guanylate_cyc"/>
    <property type="match status" value="1"/>
</dbReference>
<dbReference type="InterPro" id="IPR029787">
    <property type="entry name" value="Nucleotide_cyclase"/>
</dbReference>
<dbReference type="InterPro" id="IPR027417">
    <property type="entry name" value="P-loop_NTPase"/>
</dbReference>
<dbReference type="Gene3D" id="1.10.10.10">
    <property type="entry name" value="Winged helix-like DNA-binding domain superfamily/Winged helix DNA-binding domain"/>
    <property type="match status" value="1"/>
</dbReference>
<dbReference type="SMART" id="SM00044">
    <property type="entry name" value="CYCc"/>
    <property type="match status" value="1"/>
</dbReference>
<dbReference type="InterPro" id="IPR019734">
    <property type="entry name" value="TPR_rpt"/>
</dbReference>
<dbReference type="InterPro" id="IPR058852">
    <property type="entry name" value="HTH_77"/>
</dbReference>
<organism evidence="2 3">
    <name type="scientific">Candidatus Segetimicrobium genomatis</name>
    <dbReference type="NCBI Taxonomy" id="2569760"/>
    <lineage>
        <taxon>Bacteria</taxon>
        <taxon>Bacillati</taxon>
        <taxon>Candidatus Sysuimicrobiota</taxon>
        <taxon>Candidatus Sysuimicrobiia</taxon>
        <taxon>Candidatus Sysuimicrobiales</taxon>
        <taxon>Candidatus Segetimicrobiaceae</taxon>
        <taxon>Candidatus Segetimicrobium</taxon>
    </lineage>
</organism>
<dbReference type="PANTHER" id="PTHR47691:SF3">
    <property type="entry name" value="HTH-TYPE TRANSCRIPTIONAL REGULATOR RV0890C-RELATED"/>
    <property type="match status" value="1"/>
</dbReference>
<comment type="caution">
    <text evidence="2">The sequence shown here is derived from an EMBL/GenBank/DDBJ whole genome shotgun (WGS) entry which is preliminary data.</text>
</comment>
<dbReference type="PANTHER" id="PTHR47691">
    <property type="entry name" value="REGULATOR-RELATED"/>
    <property type="match status" value="1"/>
</dbReference>
<dbReference type="InterPro" id="IPR036388">
    <property type="entry name" value="WH-like_DNA-bd_sf"/>
</dbReference>
<dbReference type="EMBL" id="VBAP01000098">
    <property type="protein sequence ID" value="TMI71863.1"/>
    <property type="molecule type" value="Genomic_DNA"/>
</dbReference>
<sequence length="929" mass="101596">MELPTETVTFLFTDVEGSTELVQRLGDIPYAEVLETHHALLRSVFASHHGREIDTQGDAFFVVFEDASDAVRAALVIQDAVATQRWPQQADIRLRIGIHTGAPQLVAGAYVGVDVHRAARICAAGHGGQILLSETTQALVEKILPAGVQLEDLGEHRLRDLRRPERIFHLLHPHTPPAAAPLRSLGILPHNLPVQLTSFVGRDREMREVRHLLGMQVAADLLDDYPDGIWLVELATLSDPGLILSAVGSVLDVREETGRAPDVTLLDALRGRHLLLILDNCEHLVEACAHAAASLLQAAPRLKIVATSRERLGVIGETSYLVPPLALPEVRREEAVAHLIRTESVRLFLERASSVQPGFTLTASDAGHIARIVQTLDGIPLAIELAAARVNVLSVPQIAERLYDRFRLLSNGGRTAAPRQQTLRATMDWSYDLLTEAERALLRRLSVFAGGWTLEAAEAVCTGGDVDRRDAVDLLARLVNKSIVMVDDWNGSRRFRLLDTVREYAREKREAAGEISAVRGRHCDWYRRLVEEAESHLEALDRHWMDRLVVEHDNLRVALDASSGADALRFAVALQPFWHIRGYWTEGRRWLEVLLAAAPDAAVALRAKALGRTAILVQLQGDHDRARALADEALSLYNQLGDTRGIAIAFNILGNIAYHQGDYRGAKELHEASLARGRAAGDKHSIASSLVNLAVVADHLEQYDQAVTWCRDSLTIFREIDEPRGIAFALSLLGTLAGDQGEYPAARPLLEESLALQRQFSDRQGVANTLVGLATVVREQGDVDAAHALLSESLAIRRELGNKHGMAASLYALAHLAARKGNSQEAAARFAESLSLRKVLSDKLGIAECLEGLARGAAPERAARLLAAADAIRKAQASSRRPADQRDYEQLIARLRSAMGEASFRAAWDAGEALTPERAADEALSANPT</sequence>
<protein>
    <submittedName>
        <fullName evidence="2">Tetratricopeptide repeat protein</fullName>
    </submittedName>
</protein>
<dbReference type="SUPFAM" id="SSF52540">
    <property type="entry name" value="P-loop containing nucleoside triphosphate hydrolases"/>
    <property type="match status" value="1"/>
</dbReference>
<dbReference type="InterPro" id="IPR001054">
    <property type="entry name" value="A/G_cyclase"/>
</dbReference>
<dbReference type="PROSITE" id="PS50125">
    <property type="entry name" value="GUANYLATE_CYCLASE_2"/>
    <property type="match status" value="1"/>
</dbReference>
<evidence type="ECO:0000313" key="3">
    <source>
        <dbReference type="Proteomes" id="UP000318834"/>
    </source>
</evidence>
<dbReference type="CDD" id="cd07302">
    <property type="entry name" value="CHD"/>
    <property type="match status" value="1"/>
</dbReference>
<dbReference type="SUPFAM" id="SSF48452">
    <property type="entry name" value="TPR-like"/>
    <property type="match status" value="2"/>
</dbReference>
<dbReference type="Proteomes" id="UP000318834">
    <property type="component" value="Unassembled WGS sequence"/>
</dbReference>